<accession>A0ABD2XTF7</accession>
<reference evidence="1 2" key="1">
    <citation type="submission" date="2024-11" db="EMBL/GenBank/DDBJ databases">
        <title>A near-complete genome assembly of Cinchona calisaya.</title>
        <authorList>
            <person name="Lian D.C."/>
            <person name="Zhao X.W."/>
            <person name="Wei L."/>
        </authorList>
    </citation>
    <scope>NUCLEOTIDE SEQUENCE [LARGE SCALE GENOMIC DNA]</scope>
    <source>
        <tissue evidence="1">Nenye</tissue>
    </source>
</reference>
<organism evidence="1 2">
    <name type="scientific">Cinchona calisaya</name>
    <dbReference type="NCBI Taxonomy" id="153742"/>
    <lineage>
        <taxon>Eukaryota</taxon>
        <taxon>Viridiplantae</taxon>
        <taxon>Streptophyta</taxon>
        <taxon>Embryophyta</taxon>
        <taxon>Tracheophyta</taxon>
        <taxon>Spermatophyta</taxon>
        <taxon>Magnoliopsida</taxon>
        <taxon>eudicotyledons</taxon>
        <taxon>Gunneridae</taxon>
        <taxon>Pentapetalae</taxon>
        <taxon>asterids</taxon>
        <taxon>lamiids</taxon>
        <taxon>Gentianales</taxon>
        <taxon>Rubiaceae</taxon>
        <taxon>Cinchonoideae</taxon>
        <taxon>Cinchoneae</taxon>
        <taxon>Cinchona</taxon>
    </lineage>
</organism>
<dbReference type="EMBL" id="JBJUIK010000017">
    <property type="protein sequence ID" value="KAL3497926.1"/>
    <property type="molecule type" value="Genomic_DNA"/>
</dbReference>
<dbReference type="Proteomes" id="UP001630127">
    <property type="component" value="Unassembled WGS sequence"/>
</dbReference>
<proteinExistence type="predicted"/>
<sequence length="103" mass="11657">MESKNASSKTSSFENIFGRITRIEARSLEQKTKKDAVAIPKRIPRQGSMMVARQTLEFERAIKRLEDAKARLLCVPLTIQFGLLNSIKVKSIAFPLVIGEFFD</sequence>
<keyword evidence="2" id="KW-1185">Reference proteome</keyword>
<evidence type="ECO:0000313" key="2">
    <source>
        <dbReference type="Proteomes" id="UP001630127"/>
    </source>
</evidence>
<dbReference type="AlphaFoldDB" id="A0ABD2XTF7"/>
<gene>
    <name evidence="1" type="ORF">ACH5RR_040658</name>
</gene>
<name>A0ABD2XTF7_9GENT</name>
<protein>
    <submittedName>
        <fullName evidence="1">Uncharacterized protein</fullName>
    </submittedName>
</protein>
<comment type="caution">
    <text evidence="1">The sequence shown here is derived from an EMBL/GenBank/DDBJ whole genome shotgun (WGS) entry which is preliminary data.</text>
</comment>
<evidence type="ECO:0000313" key="1">
    <source>
        <dbReference type="EMBL" id="KAL3497926.1"/>
    </source>
</evidence>